<dbReference type="Proteomes" id="UP001431010">
    <property type="component" value="Chromosome"/>
</dbReference>
<name>A0ABY3RDR5_9BRAD</name>
<dbReference type="GO" id="GO:0032259">
    <property type="term" value="P:methylation"/>
    <property type="evidence" value="ECO:0007669"/>
    <property type="project" value="UniProtKB-KW"/>
</dbReference>
<evidence type="ECO:0000256" key="6">
    <source>
        <dbReference type="ARBA" id="ARBA00022603"/>
    </source>
</evidence>
<organism evidence="12 13">
    <name type="scientific">Bradyrhizobium ontarionense</name>
    <dbReference type="NCBI Taxonomy" id="2898149"/>
    <lineage>
        <taxon>Bacteria</taxon>
        <taxon>Pseudomonadati</taxon>
        <taxon>Pseudomonadota</taxon>
        <taxon>Alphaproteobacteria</taxon>
        <taxon>Hyphomicrobiales</taxon>
        <taxon>Nitrobacteraceae</taxon>
        <taxon>Bradyrhizobium</taxon>
    </lineage>
</organism>
<evidence type="ECO:0000256" key="8">
    <source>
        <dbReference type="ARBA" id="ARBA00022691"/>
    </source>
</evidence>
<gene>
    <name evidence="12" type="ORF">LQG66_04445</name>
</gene>
<evidence type="ECO:0000256" key="3">
    <source>
        <dbReference type="ARBA" id="ARBA00011890"/>
    </source>
</evidence>
<sequence length="288" mass="31239">MAARRWYAEDLRCKTPVLRNLRVIDAFAAVPREPFVGPGPWRIIPYPYQEPFVTPDSDPRWLYHDVLVSIDPSRNLNNGMPSFWARNFEHLDIAGGERVLQIGAGTGYYSAVLAEIVGPTGHVTAVEIDPGLAVRARDNLTPWPQVDVVPSDGRTTGAGAFDLVIVFAGCTHPAPQWLDGLVEAGRLLLPLTTDTWSGFLLRATRRGKSFVASSLGGVSIYPCVDGRDEHASQLLKAALEGLAAGEVPINALHIGDPSPADAERVWYQAPGSWLERKTAAPDVAAQTD</sequence>
<dbReference type="PANTHER" id="PTHR11579:SF0">
    <property type="entry name" value="PROTEIN-L-ISOASPARTATE(D-ASPARTATE) O-METHYLTRANSFERASE"/>
    <property type="match status" value="1"/>
</dbReference>
<accession>A0ABY3RDR5</accession>
<keyword evidence="5" id="KW-0963">Cytoplasm</keyword>
<protein>
    <recommendedName>
        <fullName evidence="4">Protein-L-isoaspartate O-methyltransferase</fullName>
        <ecNumber evidence="3">2.1.1.77</ecNumber>
    </recommendedName>
    <alternativeName>
        <fullName evidence="11">L-isoaspartyl protein carboxyl methyltransferase</fullName>
    </alternativeName>
    <alternativeName>
        <fullName evidence="9">Protein L-isoaspartyl methyltransferase</fullName>
    </alternativeName>
    <alternativeName>
        <fullName evidence="10">Protein-beta-aspartate methyltransferase</fullName>
    </alternativeName>
</protein>
<dbReference type="RefSeq" id="WP_231323818.1">
    <property type="nucleotide sequence ID" value="NZ_CP088156.1"/>
</dbReference>
<evidence type="ECO:0000256" key="11">
    <source>
        <dbReference type="ARBA" id="ARBA00031350"/>
    </source>
</evidence>
<comment type="similarity">
    <text evidence="2">Belongs to the methyltransferase superfamily. L-isoaspartyl/D-aspartyl protein methyltransferase family.</text>
</comment>
<evidence type="ECO:0000256" key="2">
    <source>
        <dbReference type="ARBA" id="ARBA00005369"/>
    </source>
</evidence>
<dbReference type="InterPro" id="IPR029063">
    <property type="entry name" value="SAM-dependent_MTases_sf"/>
</dbReference>
<dbReference type="GO" id="GO:0008168">
    <property type="term" value="F:methyltransferase activity"/>
    <property type="evidence" value="ECO:0007669"/>
    <property type="project" value="UniProtKB-KW"/>
</dbReference>
<keyword evidence="6 12" id="KW-0489">Methyltransferase</keyword>
<keyword evidence="13" id="KW-1185">Reference proteome</keyword>
<comment type="subcellular location">
    <subcellularLocation>
        <location evidence="1">Cytoplasm</location>
    </subcellularLocation>
</comment>
<dbReference type="PANTHER" id="PTHR11579">
    <property type="entry name" value="PROTEIN-L-ISOASPARTATE O-METHYLTRANSFERASE"/>
    <property type="match status" value="1"/>
</dbReference>
<dbReference type="EMBL" id="CP088156">
    <property type="protein sequence ID" value="UFZ05574.1"/>
    <property type="molecule type" value="Genomic_DNA"/>
</dbReference>
<dbReference type="InterPro" id="IPR000682">
    <property type="entry name" value="PCMT"/>
</dbReference>
<evidence type="ECO:0000313" key="12">
    <source>
        <dbReference type="EMBL" id="UFZ05574.1"/>
    </source>
</evidence>
<dbReference type="EC" id="2.1.1.77" evidence="3"/>
<dbReference type="CDD" id="cd02440">
    <property type="entry name" value="AdoMet_MTases"/>
    <property type="match status" value="1"/>
</dbReference>
<dbReference type="Gene3D" id="3.40.50.150">
    <property type="entry name" value="Vaccinia Virus protein VP39"/>
    <property type="match status" value="1"/>
</dbReference>
<evidence type="ECO:0000256" key="5">
    <source>
        <dbReference type="ARBA" id="ARBA00022490"/>
    </source>
</evidence>
<reference evidence="12" key="1">
    <citation type="journal article" date="2024" name="Antonie Van Leeuwenhoek">
        <title>Bradyrhizobium ontarionense sp. nov., a novel bacterial symbiont isolated from Aeschynomene indica (Indian jointvetch), harbours photosynthesis, nitrogen fixation and nitrous oxide (N2O) reductase genes.</title>
        <authorList>
            <person name="Bromfield E.S.P."/>
            <person name="Cloutier S."/>
        </authorList>
    </citation>
    <scope>NUCLEOTIDE SEQUENCE</scope>
    <source>
        <strain evidence="12">A19</strain>
    </source>
</reference>
<keyword evidence="7" id="KW-0808">Transferase</keyword>
<proteinExistence type="inferred from homology"/>
<evidence type="ECO:0000256" key="4">
    <source>
        <dbReference type="ARBA" id="ARBA00013346"/>
    </source>
</evidence>
<evidence type="ECO:0000256" key="10">
    <source>
        <dbReference type="ARBA" id="ARBA00031323"/>
    </source>
</evidence>
<keyword evidence="8" id="KW-0949">S-adenosyl-L-methionine</keyword>
<evidence type="ECO:0000256" key="1">
    <source>
        <dbReference type="ARBA" id="ARBA00004496"/>
    </source>
</evidence>
<evidence type="ECO:0000256" key="7">
    <source>
        <dbReference type="ARBA" id="ARBA00022679"/>
    </source>
</evidence>
<dbReference type="Pfam" id="PF01135">
    <property type="entry name" value="PCMT"/>
    <property type="match status" value="1"/>
</dbReference>
<evidence type="ECO:0000313" key="13">
    <source>
        <dbReference type="Proteomes" id="UP001431010"/>
    </source>
</evidence>
<evidence type="ECO:0000256" key="9">
    <source>
        <dbReference type="ARBA" id="ARBA00030757"/>
    </source>
</evidence>
<dbReference type="SUPFAM" id="SSF53335">
    <property type="entry name" value="S-adenosyl-L-methionine-dependent methyltransferases"/>
    <property type="match status" value="1"/>
</dbReference>